<feature type="region of interest" description="Disordered" evidence="12">
    <location>
        <begin position="1"/>
        <end position="23"/>
    </location>
</feature>
<keyword evidence="3" id="KW-0547">Nucleotide-binding</keyword>
<dbReference type="InParanoid" id="A8NQY0"/>
<accession>A8NQY0</accession>
<dbReference type="PANTHER" id="PTHR10465:SF0">
    <property type="entry name" value="SARCALUMENIN"/>
    <property type="match status" value="1"/>
</dbReference>
<dbReference type="InterPro" id="IPR045063">
    <property type="entry name" value="Dynamin_N"/>
</dbReference>
<evidence type="ECO:0000256" key="11">
    <source>
        <dbReference type="ARBA" id="ARBA00048548"/>
    </source>
</evidence>
<reference evidence="14 15" key="1">
    <citation type="journal article" date="2010" name="Proc. Natl. Acad. Sci. U.S.A.">
        <title>Insights into evolution of multicellular fungi from the assembled chromosomes of the mushroom Coprinopsis cinerea (Coprinus cinereus).</title>
        <authorList>
            <person name="Stajich J.E."/>
            <person name="Wilke S.K."/>
            <person name="Ahren D."/>
            <person name="Au C.H."/>
            <person name="Birren B.W."/>
            <person name="Borodovsky M."/>
            <person name="Burns C."/>
            <person name="Canback B."/>
            <person name="Casselton L.A."/>
            <person name="Cheng C.K."/>
            <person name="Deng J."/>
            <person name="Dietrich F.S."/>
            <person name="Fargo D.C."/>
            <person name="Farman M.L."/>
            <person name="Gathman A.C."/>
            <person name="Goldberg J."/>
            <person name="Guigo R."/>
            <person name="Hoegger P.J."/>
            <person name="Hooker J.B."/>
            <person name="Huggins A."/>
            <person name="James T.Y."/>
            <person name="Kamada T."/>
            <person name="Kilaru S."/>
            <person name="Kodira C."/>
            <person name="Kues U."/>
            <person name="Kupfer D."/>
            <person name="Kwan H.S."/>
            <person name="Lomsadze A."/>
            <person name="Li W."/>
            <person name="Lilly W.W."/>
            <person name="Ma L.J."/>
            <person name="Mackey A.J."/>
            <person name="Manning G."/>
            <person name="Martin F."/>
            <person name="Muraguchi H."/>
            <person name="Natvig D.O."/>
            <person name="Palmerini H."/>
            <person name="Ramesh M.A."/>
            <person name="Rehmeyer C.J."/>
            <person name="Roe B.A."/>
            <person name="Shenoy N."/>
            <person name="Stanke M."/>
            <person name="Ter-Hovhannisyan V."/>
            <person name="Tunlid A."/>
            <person name="Velagapudi R."/>
            <person name="Vision T.J."/>
            <person name="Zeng Q."/>
            <person name="Zolan M.E."/>
            <person name="Pukkila P.J."/>
        </authorList>
    </citation>
    <scope>NUCLEOTIDE SEQUENCE [LARGE SCALE GENOMIC DNA]</scope>
    <source>
        <strain evidence="15">Okayama-7 / 130 / ATCC MYA-4618 / FGSC 9003</strain>
    </source>
</reference>
<dbReference type="KEGG" id="cci:CC1G_03355"/>
<evidence type="ECO:0000256" key="10">
    <source>
        <dbReference type="ARBA" id="ARBA00023136"/>
    </source>
</evidence>
<dbReference type="SUPFAM" id="SSF52540">
    <property type="entry name" value="P-loop containing nucleoside triphosphate hydrolases"/>
    <property type="match status" value="1"/>
</dbReference>
<dbReference type="GO" id="GO:0008053">
    <property type="term" value="P:mitochondrial fusion"/>
    <property type="evidence" value="ECO:0007669"/>
    <property type="project" value="TreeGrafter"/>
</dbReference>
<keyword evidence="9" id="KW-0342">GTP-binding</keyword>
<proteinExistence type="predicted"/>
<keyword evidence="15" id="KW-1185">Reference proteome</keyword>
<dbReference type="GO" id="GO:0051646">
    <property type="term" value="P:mitochondrion localization"/>
    <property type="evidence" value="ECO:0007669"/>
    <property type="project" value="TreeGrafter"/>
</dbReference>
<dbReference type="Pfam" id="PF00350">
    <property type="entry name" value="Dynamin_N"/>
    <property type="match status" value="1"/>
</dbReference>
<evidence type="ECO:0000313" key="14">
    <source>
        <dbReference type="EMBL" id="EAU86144.1"/>
    </source>
</evidence>
<organism evidence="14 15">
    <name type="scientific">Coprinopsis cinerea (strain Okayama-7 / 130 / ATCC MYA-4618 / FGSC 9003)</name>
    <name type="common">Inky cap fungus</name>
    <name type="synonym">Hormographiella aspergillata</name>
    <dbReference type="NCBI Taxonomy" id="240176"/>
    <lineage>
        <taxon>Eukaryota</taxon>
        <taxon>Fungi</taxon>
        <taxon>Dikarya</taxon>
        <taxon>Basidiomycota</taxon>
        <taxon>Agaricomycotina</taxon>
        <taxon>Agaricomycetes</taxon>
        <taxon>Agaricomycetidae</taxon>
        <taxon>Agaricales</taxon>
        <taxon>Agaricineae</taxon>
        <taxon>Psathyrellaceae</taxon>
        <taxon>Coprinopsis</taxon>
    </lineage>
</organism>
<evidence type="ECO:0000256" key="12">
    <source>
        <dbReference type="SAM" id="MobiDB-lite"/>
    </source>
</evidence>
<feature type="region of interest" description="Disordered" evidence="12">
    <location>
        <begin position="79"/>
        <end position="105"/>
    </location>
</feature>
<dbReference type="EMBL" id="AACS02000008">
    <property type="protein sequence ID" value="EAU86144.1"/>
    <property type="molecule type" value="Genomic_DNA"/>
</dbReference>
<evidence type="ECO:0000256" key="5">
    <source>
        <dbReference type="ARBA" id="ARBA00022801"/>
    </source>
</evidence>
<evidence type="ECO:0000313" key="15">
    <source>
        <dbReference type="Proteomes" id="UP000001861"/>
    </source>
</evidence>
<keyword evidence="6" id="KW-1133">Transmembrane helix</keyword>
<dbReference type="OMA" id="RCERMIL"/>
<dbReference type="FunFam" id="3.40.50.300:FF:000638">
    <property type="entry name" value="Transmembrane GTPase Fzo1, putative"/>
    <property type="match status" value="1"/>
</dbReference>
<evidence type="ECO:0000256" key="2">
    <source>
        <dbReference type="ARBA" id="ARBA00022692"/>
    </source>
</evidence>
<dbReference type="STRING" id="240176.A8NQY0"/>
<keyword evidence="5" id="KW-0378">Hydrolase</keyword>
<dbReference type="PANTHER" id="PTHR10465">
    <property type="entry name" value="TRANSMEMBRANE GTPASE FZO1"/>
    <property type="match status" value="1"/>
</dbReference>
<keyword evidence="10" id="KW-0472">Membrane</keyword>
<dbReference type="RefSeq" id="XP_001835573.1">
    <property type="nucleotide sequence ID" value="XM_001835521.2"/>
</dbReference>
<dbReference type="GO" id="GO:0005525">
    <property type="term" value="F:GTP binding"/>
    <property type="evidence" value="ECO:0007669"/>
    <property type="project" value="UniProtKB-KW"/>
</dbReference>
<dbReference type="InterPro" id="IPR030381">
    <property type="entry name" value="G_DYNAMIN_dom"/>
</dbReference>
<dbReference type="GO" id="GO:0005741">
    <property type="term" value="C:mitochondrial outer membrane"/>
    <property type="evidence" value="ECO:0007669"/>
    <property type="project" value="UniProtKB-SubCell"/>
</dbReference>
<dbReference type="Gene3D" id="3.40.50.300">
    <property type="entry name" value="P-loop containing nucleotide triphosphate hydrolases"/>
    <property type="match status" value="1"/>
</dbReference>
<dbReference type="GeneID" id="6012106"/>
<evidence type="ECO:0000259" key="13">
    <source>
        <dbReference type="PROSITE" id="PS51718"/>
    </source>
</evidence>
<dbReference type="InterPro" id="IPR027417">
    <property type="entry name" value="P-loop_NTPase"/>
</dbReference>
<dbReference type="PROSITE" id="PS51718">
    <property type="entry name" value="G_DYNAMIN_2"/>
    <property type="match status" value="1"/>
</dbReference>
<dbReference type="OrthoDB" id="9984778at2759"/>
<dbReference type="Proteomes" id="UP000001861">
    <property type="component" value="Unassembled WGS sequence"/>
</dbReference>
<dbReference type="GO" id="GO:0003924">
    <property type="term" value="F:GTPase activity"/>
    <property type="evidence" value="ECO:0007669"/>
    <property type="project" value="InterPro"/>
</dbReference>
<evidence type="ECO:0000256" key="1">
    <source>
        <dbReference type="ARBA" id="ARBA00004374"/>
    </source>
</evidence>
<dbReference type="VEuPathDB" id="FungiDB:CC1G_03355"/>
<keyword evidence="8" id="KW-0496">Mitochondrion</keyword>
<evidence type="ECO:0000256" key="9">
    <source>
        <dbReference type="ARBA" id="ARBA00023134"/>
    </source>
</evidence>
<evidence type="ECO:0000256" key="3">
    <source>
        <dbReference type="ARBA" id="ARBA00022741"/>
    </source>
</evidence>
<keyword evidence="2 14" id="KW-0812">Transmembrane</keyword>
<evidence type="ECO:0000256" key="8">
    <source>
        <dbReference type="ARBA" id="ARBA00023128"/>
    </source>
</evidence>
<dbReference type="eggNOG" id="KOG0448">
    <property type="taxonomic scope" value="Eukaryota"/>
</dbReference>
<comment type="caution">
    <text evidence="14">The sequence shown here is derived from an EMBL/GenBank/DDBJ whole genome shotgun (WGS) entry which is preliminary data.</text>
</comment>
<comment type="catalytic activity">
    <reaction evidence="11">
        <text>GTP + H2O = GDP + phosphate + H(+)</text>
        <dbReference type="Rhea" id="RHEA:19669"/>
        <dbReference type="ChEBI" id="CHEBI:15377"/>
        <dbReference type="ChEBI" id="CHEBI:15378"/>
        <dbReference type="ChEBI" id="CHEBI:37565"/>
        <dbReference type="ChEBI" id="CHEBI:43474"/>
        <dbReference type="ChEBI" id="CHEBI:58189"/>
    </reaction>
</comment>
<dbReference type="AlphaFoldDB" id="A8NQY0"/>
<protein>
    <submittedName>
        <fullName evidence="14">Transmembrane GTPase fzo1</fullName>
    </submittedName>
</protein>
<dbReference type="InterPro" id="IPR027094">
    <property type="entry name" value="Mitofusin_fam"/>
</dbReference>
<comment type="subcellular location">
    <subcellularLocation>
        <location evidence="1">Mitochondrion outer membrane</location>
        <topology evidence="1">Multi-pass membrane protein</topology>
    </subcellularLocation>
</comment>
<name>A8NQY0_COPC7</name>
<keyword evidence="4" id="KW-1000">Mitochondrion outer membrane</keyword>
<evidence type="ECO:0000256" key="6">
    <source>
        <dbReference type="ARBA" id="ARBA00022989"/>
    </source>
</evidence>
<sequence length="874" mass="95834">MAQSYFPSRVASPVKEATFSSATDLDMHAERQFRAEDVQEAYIENKDRLVHAIDRTKSVLNGIRSFNKDEWVVRYPQLRDPAKEDQPSSSSSNKPPVRKQGRRSLSFFDDPSFETEVVVESPRASPKRSVSMPIVTEEESASSPEASNKDADGVRLIPASDFNVLKLDLKLGSHSSSTAASLVSQLEKASIANLLDERLASSVSHIDKLRLRVEDTSSKVLVTGDLNAGKSTFVNALLRREVMPVDQQPCTTAFCEVHDAADNGGKEEVHVLKDGVTYDINDDSTYTSVPIDALESVVSDNEDEQPIIKLYLADTRAPSESLLNNGVVDISLIDAPGLNRDSMKTTALFARQEEIDVVVFVVSAENHFTLSAKEFLINASSEKAYLFIVVNKYDQIKNKDKCRRLVLEQIKQLSPRTYEDAEDLVHFVDSAAALQPYAANPAFDDLESSLRSFVLVKRSKSKLQPVSTYLSNLLADIELLASANTIVADAEIQRAREDLSEKRPVLEKMKKNRDVLENSLEAVEEEGATKASSGAKALLNSALERVANGKLGVDLPQVSMPTYPGLLGIWDYARDVRRALLASIDAAVKLAEDEARVITSNGVEKIKDLGEEHLPEGVERSKRVFMPEAMFAVSRRAGRGHKSRRSGSYSHIGGAIVAGGLHGLGIGLAQRHDLLETTFFDLFDVNHQFLVHFGDGKEDSEAMTPTALSVVSVGLGALTMVGGQAVGARAIIEGIVRVTDLLNNETARKWAAPILGAVTLGATAYLILELPASIPRTVGRRIKASITRGDGTQHEVQFVDAHAERISRETRKVLRLASWDLRERFRGAMEERAKEVSGAEKLEKEALKAKNYFDGISKETIDIREGAQLESIGA</sequence>
<keyword evidence="7" id="KW-0175">Coiled coil</keyword>
<gene>
    <name evidence="14" type="ORF">CC1G_03355</name>
</gene>
<feature type="region of interest" description="Disordered" evidence="12">
    <location>
        <begin position="118"/>
        <end position="152"/>
    </location>
</feature>
<feature type="domain" description="Dynamin-type G" evidence="13">
    <location>
        <begin position="214"/>
        <end position="484"/>
    </location>
</feature>
<evidence type="ECO:0000256" key="7">
    <source>
        <dbReference type="ARBA" id="ARBA00023054"/>
    </source>
</evidence>
<evidence type="ECO:0000256" key="4">
    <source>
        <dbReference type="ARBA" id="ARBA00022787"/>
    </source>
</evidence>
<dbReference type="FunCoup" id="A8NQY0">
    <property type="interactions" value="42"/>
</dbReference>